<dbReference type="EMBL" id="BJON01000011">
    <property type="protein sequence ID" value="GED69287.1"/>
    <property type="molecule type" value="Genomic_DNA"/>
</dbReference>
<name>A0A0K9YJD3_9BACL</name>
<reference evidence="2" key="2">
    <citation type="submission" date="2015-07" db="EMBL/GenBank/DDBJ databases">
        <title>MeaNS - Measles Nucleotide Surveillance Program.</title>
        <authorList>
            <person name="Tran T."/>
            <person name="Druce J."/>
        </authorList>
    </citation>
    <scope>NUCLEOTIDE SEQUENCE</scope>
    <source>
        <strain evidence="2">DSM 9887</strain>
    </source>
</reference>
<evidence type="ECO:0000313" key="4">
    <source>
        <dbReference type="Proteomes" id="UP000319578"/>
    </source>
</evidence>
<dbReference type="RefSeq" id="WP_049742704.1">
    <property type="nucleotide sequence ID" value="NZ_BJON01000011.1"/>
</dbReference>
<reference evidence="3" key="1">
    <citation type="submission" date="2015-07" db="EMBL/GenBank/DDBJ databases">
        <title>Genome sequencing project for genomic taxonomy and phylogenomics of Bacillus-like bacteria.</title>
        <authorList>
            <person name="Liu B."/>
            <person name="Wang J."/>
            <person name="Zhu Y."/>
            <person name="Liu G."/>
            <person name="Chen Q."/>
            <person name="Chen Z."/>
            <person name="Lan J."/>
            <person name="Che J."/>
            <person name="Ge C."/>
            <person name="Shi H."/>
            <person name="Pan Z."/>
            <person name="Liu X."/>
        </authorList>
    </citation>
    <scope>NUCLEOTIDE SEQUENCE [LARGE SCALE GENOMIC DNA]</scope>
    <source>
        <strain evidence="3">DSM 9887</strain>
    </source>
</reference>
<comment type="caution">
    <text evidence="2">The sequence shown here is derived from an EMBL/GenBank/DDBJ whole genome shotgun (WGS) entry which is preliminary data.</text>
</comment>
<dbReference type="Proteomes" id="UP000036834">
    <property type="component" value="Unassembled WGS sequence"/>
</dbReference>
<dbReference type="Proteomes" id="UP000319578">
    <property type="component" value="Unassembled WGS sequence"/>
</dbReference>
<sequence length="138" mass="15954">MKKRIQWISVMCLLVVITFFLFGRTSPTDVVETTIEKIGFTSEHLPLAKTDIDKIASFFTFTEDHHLGKPYIKIKEASPLKDQAQVIATFEVIQYQPDNSIQNIYNGTLVFTLQKRSFFTWEIDHVDILQEMGEHATE</sequence>
<accession>A0A0K9YJD3</accession>
<reference evidence="1 4" key="3">
    <citation type="submission" date="2019-06" db="EMBL/GenBank/DDBJ databases">
        <title>Whole genome shotgun sequence of Brevibacillus reuszeri NBRC 15719.</title>
        <authorList>
            <person name="Hosoyama A."/>
            <person name="Uohara A."/>
            <person name="Ohji S."/>
            <person name="Ichikawa N."/>
        </authorList>
    </citation>
    <scope>NUCLEOTIDE SEQUENCE [LARGE SCALE GENOMIC DNA]</scope>
    <source>
        <strain evidence="1 4">NBRC 15719</strain>
    </source>
</reference>
<protein>
    <recommendedName>
        <fullName evidence="5">DUF3888 domain-containing protein</fullName>
    </recommendedName>
</protein>
<dbReference type="OrthoDB" id="2476789at2"/>
<evidence type="ECO:0000313" key="3">
    <source>
        <dbReference type="Proteomes" id="UP000036834"/>
    </source>
</evidence>
<dbReference type="PATRIC" id="fig|54915.3.peg.707"/>
<evidence type="ECO:0000313" key="2">
    <source>
        <dbReference type="EMBL" id="KNB68769.1"/>
    </source>
</evidence>
<keyword evidence="4" id="KW-1185">Reference proteome</keyword>
<evidence type="ECO:0008006" key="5">
    <source>
        <dbReference type="Google" id="ProtNLM"/>
    </source>
</evidence>
<dbReference type="EMBL" id="LGIQ01000017">
    <property type="protein sequence ID" value="KNB68769.1"/>
    <property type="molecule type" value="Genomic_DNA"/>
</dbReference>
<gene>
    <name evidence="2" type="ORF">ADS79_32950</name>
    <name evidence="1" type="ORF">BRE01_29890</name>
</gene>
<proteinExistence type="predicted"/>
<evidence type="ECO:0000313" key="1">
    <source>
        <dbReference type="EMBL" id="GED69287.1"/>
    </source>
</evidence>
<organism evidence="2 3">
    <name type="scientific">Brevibacillus reuszeri</name>
    <dbReference type="NCBI Taxonomy" id="54915"/>
    <lineage>
        <taxon>Bacteria</taxon>
        <taxon>Bacillati</taxon>
        <taxon>Bacillota</taxon>
        <taxon>Bacilli</taxon>
        <taxon>Bacillales</taxon>
        <taxon>Paenibacillaceae</taxon>
        <taxon>Brevibacillus</taxon>
    </lineage>
</organism>
<dbReference type="AlphaFoldDB" id="A0A0K9YJD3"/>